<reference evidence="2 3" key="1">
    <citation type="journal article" date="2023" name="G3 (Bethesda)">
        <title>A chromosome-length genome assembly and annotation of blackberry (Rubus argutus, cv. 'Hillquist').</title>
        <authorList>
            <person name="Bruna T."/>
            <person name="Aryal R."/>
            <person name="Dudchenko O."/>
            <person name="Sargent D.J."/>
            <person name="Mead D."/>
            <person name="Buti M."/>
            <person name="Cavallini A."/>
            <person name="Hytonen T."/>
            <person name="Andres J."/>
            <person name="Pham M."/>
            <person name="Weisz D."/>
            <person name="Mascagni F."/>
            <person name="Usai G."/>
            <person name="Natali L."/>
            <person name="Bassil N."/>
            <person name="Fernandez G.E."/>
            <person name="Lomsadze A."/>
            <person name="Armour M."/>
            <person name="Olukolu B."/>
            <person name="Poorten T."/>
            <person name="Britton C."/>
            <person name="Davik J."/>
            <person name="Ashrafi H."/>
            <person name="Aiden E.L."/>
            <person name="Borodovsky M."/>
            <person name="Worthington M."/>
        </authorList>
    </citation>
    <scope>NUCLEOTIDE SEQUENCE [LARGE SCALE GENOMIC DNA]</scope>
    <source>
        <strain evidence="2">PI 553951</strain>
    </source>
</reference>
<evidence type="ECO:0000256" key="1">
    <source>
        <dbReference type="SAM" id="SignalP"/>
    </source>
</evidence>
<organism evidence="2 3">
    <name type="scientific">Rubus argutus</name>
    <name type="common">Southern blackberry</name>
    <dbReference type="NCBI Taxonomy" id="59490"/>
    <lineage>
        <taxon>Eukaryota</taxon>
        <taxon>Viridiplantae</taxon>
        <taxon>Streptophyta</taxon>
        <taxon>Embryophyta</taxon>
        <taxon>Tracheophyta</taxon>
        <taxon>Spermatophyta</taxon>
        <taxon>Magnoliopsida</taxon>
        <taxon>eudicotyledons</taxon>
        <taxon>Gunneridae</taxon>
        <taxon>Pentapetalae</taxon>
        <taxon>rosids</taxon>
        <taxon>fabids</taxon>
        <taxon>Rosales</taxon>
        <taxon>Rosaceae</taxon>
        <taxon>Rosoideae</taxon>
        <taxon>Rosoideae incertae sedis</taxon>
        <taxon>Rubus</taxon>
    </lineage>
</organism>
<gene>
    <name evidence="2" type="ORF">M0R45_031568</name>
</gene>
<accession>A0AAW1WDY9</accession>
<evidence type="ECO:0000313" key="2">
    <source>
        <dbReference type="EMBL" id="KAK9923135.1"/>
    </source>
</evidence>
<comment type="caution">
    <text evidence="2">The sequence shown here is derived from an EMBL/GenBank/DDBJ whole genome shotgun (WGS) entry which is preliminary data.</text>
</comment>
<keyword evidence="3" id="KW-1185">Reference proteome</keyword>
<proteinExistence type="predicted"/>
<keyword evidence="1" id="KW-0732">Signal</keyword>
<dbReference type="AlphaFoldDB" id="A0AAW1WDY9"/>
<feature type="chain" id="PRO_5043418876" description="Secreted protein" evidence="1">
    <location>
        <begin position="28"/>
        <end position="102"/>
    </location>
</feature>
<protein>
    <recommendedName>
        <fullName evidence="4">Secreted protein</fullName>
    </recommendedName>
</protein>
<name>A0AAW1WDY9_RUBAR</name>
<sequence>MSNLIDNLPFLWLVELWFIPLELLCSAKVSISGAPGSASSELFVVGSRFEMGNGGVGQNHRAGDVPSGMGLRERNSGRARFWIRVVAEFKLNYRLIAGSSNN</sequence>
<dbReference type="EMBL" id="JBEDUW010000006">
    <property type="protein sequence ID" value="KAK9923135.1"/>
    <property type="molecule type" value="Genomic_DNA"/>
</dbReference>
<evidence type="ECO:0000313" key="3">
    <source>
        <dbReference type="Proteomes" id="UP001457282"/>
    </source>
</evidence>
<dbReference type="Proteomes" id="UP001457282">
    <property type="component" value="Unassembled WGS sequence"/>
</dbReference>
<feature type="signal peptide" evidence="1">
    <location>
        <begin position="1"/>
        <end position="27"/>
    </location>
</feature>
<evidence type="ECO:0008006" key="4">
    <source>
        <dbReference type="Google" id="ProtNLM"/>
    </source>
</evidence>